<accession>A0A0W8ID35</accession>
<reference evidence="2" key="1">
    <citation type="submission" date="2015-12" db="EMBL/GenBank/DDBJ databases">
        <authorList>
            <person name="Nair G.R."/>
            <person name="Kaur G."/>
            <person name="Mayilraj S."/>
        </authorList>
    </citation>
    <scope>NUCLEOTIDE SEQUENCE [LARGE SCALE GENOMIC DNA]</scope>
    <source>
        <strain evidence="2">CD08_7</strain>
    </source>
</reference>
<gene>
    <name evidence="1" type="ORF">AVL63_04950</name>
</gene>
<evidence type="ECO:0000313" key="1">
    <source>
        <dbReference type="EMBL" id="KUG57870.1"/>
    </source>
</evidence>
<sequence>MANEAAEPFEPGDLKSRRYLGRALFGSRTPPRPPAPQRTPADVAAVLDDTDLADPTEDLLRFVLGDVVAFARYWEEPEVSDRLIATTPLRNSLRRVAAHILADHTTAWWGDDVDRSDQACVQWPDIPGFEQVGKPPAVLLSWREEQDSMEVRALRERRADPTAEWSGEWWSRPPEKLLRSVPHFSDQAPAVLYLVEDGFGWETAHSRRLWIPGAPRICEIHTAQDWAGLCRRFPLEVTGEKRHDWYCTTGRAGRWVIPDWHAVARQYDGVHLGVAGYLSAAGRAIDIDIDAETASVIAGWNPGETWWLTAGPGLGTKLTHWQLEESLHWRQVESCAQDEYPPAG</sequence>
<comment type="caution">
    <text evidence="1">The sequence shown here is derived from an EMBL/GenBank/DDBJ whole genome shotgun (WGS) entry which is preliminary data.</text>
</comment>
<proteinExistence type="predicted"/>
<protein>
    <submittedName>
        <fullName evidence="1">Uncharacterized protein</fullName>
    </submittedName>
</protein>
<dbReference type="Proteomes" id="UP000054023">
    <property type="component" value="Unassembled WGS sequence"/>
</dbReference>
<dbReference type="EMBL" id="LQBM01000004">
    <property type="protein sequence ID" value="KUG57870.1"/>
    <property type="molecule type" value="Genomic_DNA"/>
</dbReference>
<dbReference type="STRING" id="317018.AVL63_04950"/>
<dbReference type="AlphaFoldDB" id="A0A0W8ID35"/>
<name>A0A0W8ID35_9MICC</name>
<organism evidence="1 2">
    <name type="scientific">Nesterenkonia jeotgali</name>
    <dbReference type="NCBI Taxonomy" id="317018"/>
    <lineage>
        <taxon>Bacteria</taxon>
        <taxon>Bacillati</taxon>
        <taxon>Actinomycetota</taxon>
        <taxon>Actinomycetes</taxon>
        <taxon>Micrococcales</taxon>
        <taxon>Micrococcaceae</taxon>
        <taxon>Nesterenkonia</taxon>
    </lineage>
</organism>
<keyword evidence="2" id="KW-1185">Reference proteome</keyword>
<evidence type="ECO:0000313" key="2">
    <source>
        <dbReference type="Proteomes" id="UP000054023"/>
    </source>
</evidence>